<keyword evidence="5" id="KW-1185">Reference proteome</keyword>
<feature type="domain" description="Antitoxin Xre/MbcA/ParS-like toxin-binding" evidence="2">
    <location>
        <begin position="157"/>
        <end position="205"/>
    </location>
</feature>
<dbReference type="Pfam" id="PF09722">
    <property type="entry name" value="Xre_MbcA_ParS_C"/>
    <property type="match status" value="1"/>
</dbReference>
<name>A0A444VI12_9FLAO</name>
<evidence type="ECO:0000259" key="2">
    <source>
        <dbReference type="Pfam" id="PF09722"/>
    </source>
</evidence>
<comment type="caution">
    <text evidence="4">The sequence shown here is derived from an EMBL/GenBank/DDBJ whole genome shotgun (WGS) entry which is preliminary data.</text>
</comment>
<feature type="domain" description="Antitoxin Xre-like helix-turn-helix" evidence="3">
    <location>
        <begin position="90"/>
        <end position="148"/>
    </location>
</feature>
<feature type="region of interest" description="Disordered" evidence="1">
    <location>
        <begin position="1"/>
        <end position="47"/>
    </location>
</feature>
<feature type="compositionally biased region" description="Basic residues" evidence="1">
    <location>
        <begin position="26"/>
        <end position="39"/>
    </location>
</feature>
<dbReference type="AlphaFoldDB" id="A0A444VI12"/>
<accession>A0A444VI12</accession>
<dbReference type="NCBIfam" id="TIGR02293">
    <property type="entry name" value="TAS_TIGR02293"/>
    <property type="match status" value="1"/>
</dbReference>
<dbReference type="Pfam" id="PF20432">
    <property type="entry name" value="Xre-like-HTH"/>
    <property type="match status" value="1"/>
</dbReference>
<organism evidence="4 5">
    <name type="scientific">Flagellimonas olearia</name>
    <dbReference type="NCBI Taxonomy" id="552546"/>
    <lineage>
        <taxon>Bacteria</taxon>
        <taxon>Pseudomonadati</taxon>
        <taxon>Bacteroidota</taxon>
        <taxon>Flavobacteriia</taxon>
        <taxon>Flavobacteriales</taxon>
        <taxon>Flavobacteriaceae</taxon>
        <taxon>Flagellimonas</taxon>
    </lineage>
</organism>
<dbReference type="InterPro" id="IPR046847">
    <property type="entry name" value="Xre-like_HTH"/>
</dbReference>
<evidence type="ECO:0000259" key="3">
    <source>
        <dbReference type="Pfam" id="PF20432"/>
    </source>
</evidence>
<dbReference type="GO" id="GO:0003677">
    <property type="term" value="F:DNA binding"/>
    <property type="evidence" value="ECO:0007669"/>
    <property type="project" value="InterPro"/>
</dbReference>
<evidence type="ECO:0000256" key="1">
    <source>
        <dbReference type="SAM" id="MobiDB-lite"/>
    </source>
</evidence>
<dbReference type="InterPro" id="IPR024467">
    <property type="entry name" value="Xre/MbcA/ParS-like_toxin-bd"/>
</dbReference>
<reference evidence="4 5" key="1">
    <citation type="submission" date="2014-04" db="EMBL/GenBank/DDBJ databases">
        <title>Whole genome of Muricauda olearia.</title>
        <authorList>
            <person name="Zhang X.-H."/>
            <person name="Tang K."/>
        </authorList>
    </citation>
    <scope>NUCLEOTIDE SEQUENCE [LARGE SCALE GENOMIC DNA]</scope>
    <source>
        <strain evidence="4 5">Th120</strain>
    </source>
</reference>
<sequence>MEKKTTTKQGKSADKGSDSPSPRTGSRSRKAPKARHRGTKAAALKSANLEALEKPQDARYGLLIAQPQLEALPGDFATFDWNDDYRGHALVRVIRHGIDYGVFEKMAEPMPFEQEAWATILNTTTRTLDRYKKEHRSFKSQQTERIIEIKQLYQKGVDVFGDKDNFDAWLETENLSLGRIRPVSLLDTSVGIHMVKDELGRIEHGILA</sequence>
<dbReference type="Proteomes" id="UP000290261">
    <property type="component" value="Unassembled WGS sequence"/>
</dbReference>
<evidence type="ECO:0000313" key="4">
    <source>
        <dbReference type="EMBL" id="RYC50407.1"/>
    </source>
</evidence>
<dbReference type="EMBL" id="JJMP01000010">
    <property type="protein sequence ID" value="RYC50407.1"/>
    <property type="molecule type" value="Genomic_DNA"/>
</dbReference>
<proteinExistence type="predicted"/>
<dbReference type="InterPro" id="IPR011979">
    <property type="entry name" value="Antitox_Xre"/>
</dbReference>
<feature type="compositionally biased region" description="Basic and acidic residues" evidence="1">
    <location>
        <begin position="1"/>
        <end position="17"/>
    </location>
</feature>
<gene>
    <name evidence="4" type="ORF">DN53_05665</name>
</gene>
<dbReference type="RefSeq" id="WP_129655992.1">
    <property type="nucleotide sequence ID" value="NZ_ML142914.1"/>
</dbReference>
<evidence type="ECO:0000313" key="5">
    <source>
        <dbReference type="Proteomes" id="UP000290261"/>
    </source>
</evidence>
<protein>
    <submittedName>
        <fullName evidence="4">Uncharacterized protein</fullName>
    </submittedName>
</protein>